<name>A0ABR3BUW0_9TREE</name>
<proteinExistence type="predicted"/>
<accession>A0ABR3BUW0</accession>
<feature type="region of interest" description="Disordered" evidence="1">
    <location>
        <begin position="82"/>
        <end position="112"/>
    </location>
</feature>
<organism evidence="2 3">
    <name type="scientific">Cryptococcus tetragattii IND107</name>
    <dbReference type="NCBI Taxonomy" id="1296105"/>
    <lineage>
        <taxon>Eukaryota</taxon>
        <taxon>Fungi</taxon>
        <taxon>Dikarya</taxon>
        <taxon>Basidiomycota</taxon>
        <taxon>Agaricomycotina</taxon>
        <taxon>Tremellomycetes</taxon>
        <taxon>Tremellales</taxon>
        <taxon>Cryptococcaceae</taxon>
        <taxon>Cryptococcus</taxon>
        <taxon>Cryptococcus gattii species complex</taxon>
    </lineage>
</organism>
<keyword evidence="3" id="KW-1185">Reference proteome</keyword>
<dbReference type="GeneID" id="91989797"/>
<dbReference type="Proteomes" id="UP000054399">
    <property type="component" value="Unassembled WGS sequence"/>
</dbReference>
<reference evidence="3" key="1">
    <citation type="submission" date="2015-01" db="EMBL/GenBank/DDBJ databases">
        <title>The Genome Sequence of Cryptococcus gattii MMRL2647.</title>
        <authorList>
            <consortium name="The Broad Institute Genomics Platform"/>
            <person name="Cuomo C."/>
            <person name="Litvintseva A."/>
            <person name="Chen Y."/>
            <person name="Heitman J."/>
            <person name="Sun S."/>
            <person name="Springer D."/>
            <person name="Dromer F."/>
            <person name="Young S."/>
            <person name="Zeng Q."/>
            <person name="Gargeya S."/>
            <person name="Abouelleil A."/>
            <person name="Alvarado L."/>
            <person name="Chapman S.B."/>
            <person name="Gainer-Dewar J."/>
            <person name="Goldberg J."/>
            <person name="Griggs A."/>
            <person name="Gujja S."/>
            <person name="Hansen M."/>
            <person name="Howarth C."/>
            <person name="Imamovic A."/>
            <person name="Larimer J."/>
            <person name="Murphy C."/>
            <person name="Naylor J."/>
            <person name="Pearson M."/>
            <person name="Priest M."/>
            <person name="Roberts A."/>
            <person name="Saif S."/>
            <person name="Shea T."/>
            <person name="Sykes S."/>
            <person name="Wortman J."/>
            <person name="Nusbaum C."/>
            <person name="Birren B."/>
        </authorList>
    </citation>
    <scope>NUCLEOTIDE SEQUENCE [LARGE SCALE GENOMIC DNA]</scope>
    <source>
        <strain evidence="3">IND107</strain>
    </source>
</reference>
<feature type="region of interest" description="Disordered" evidence="1">
    <location>
        <begin position="131"/>
        <end position="236"/>
    </location>
</feature>
<feature type="compositionally biased region" description="Basic and acidic residues" evidence="1">
    <location>
        <begin position="86"/>
        <end position="112"/>
    </location>
</feature>
<evidence type="ECO:0000256" key="1">
    <source>
        <dbReference type="SAM" id="MobiDB-lite"/>
    </source>
</evidence>
<sequence>MSSSSSSSDSSSGYSSSDFLSFKRSSIDISNLDTFLSSSITFPYMQQTYPPTDPSVVSAVSSVLRGGSFDISVPSDVSTALSERSSAAEREVREIGSGRGREGETGEEGVKKWMREREKRLGDMVESWVNNSATSSPFSSNPSGTFSSMRKLSTASIPSSSTMSTSTSGHVSSSQPTIIPSSSSSSDSQPSCTPSSITATGTLPARELSSASRRRLATTTAANLKPPPPKIDPSTTRTILSYIQSADSSSSSNSNSHPASRPLLNEEHWWTTYHALRSPSAFGAHGVPISLSETLGSMRALGWSDVVSDVRYEREKARMFLGDERFAGSHPQGNGIANWQQVS</sequence>
<feature type="compositionally biased region" description="Low complexity" evidence="1">
    <location>
        <begin position="131"/>
        <end position="196"/>
    </location>
</feature>
<evidence type="ECO:0000313" key="3">
    <source>
        <dbReference type="Proteomes" id="UP000054399"/>
    </source>
</evidence>
<gene>
    <name evidence="2" type="ORF">I308_102941</name>
</gene>
<reference evidence="2 3" key="2">
    <citation type="submission" date="2024-01" db="EMBL/GenBank/DDBJ databases">
        <title>Comparative genomics of Cryptococcus and Kwoniella reveals pathogenesis evolution and contrasting modes of karyotype evolution via chromosome fusion or intercentromeric recombination.</title>
        <authorList>
            <person name="Coelho M.A."/>
            <person name="David-Palma M."/>
            <person name="Shea T."/>
            <person name="Bowers K."/>
            <person name="Mcginley-Smith S."/>
            <person name="Mohammad A.W."/>
            <person name="Gnirke A."/>
            <person name="Yurkov A.M."/>
            <person name="Nowrousian M."/>
            <person name="Sun S."/>
            <person name="Cuomo C.A."/>
            <person name="Heitman J."/>
        </authorList>
    </citation>
    <scope>NUCLEOTIDE SEQUENCE [LARGE SCALE GENOMIC DNA]</scope>
    <source>
        <strain evidence="2 3">IND107</strain>
    </source>
</reference>
<protein>
    <submittedName>
        <fullName evidence="2">Uncharacterized protein</fullName>
    </submittedName>
</protein>
<dbReference type="RefSeq" id="XP_066614912.1">
    <property type="nucleotide sequence ID" value="XM_066757443.1"/>
</dbReference>
<dbReference type="EMBL" id="ATAM02000004">
    <property type="protein sequence ID" value="KAL0250725.1"/>
    <property type="molecule type" value="Genomic_DNA"/>
</dbReference>
<evidence type="ECO:0000313" key="2">
    <source>
        <dbReference type="EMBL" id="KAL0250725.1"/>
    </source>
</evidence>
<comment type="caution">
    <text evidence="2">The sequence shown here is derived from an EMBL/GenBank/DDBJ whole genome shotgun (WGS) entry which is preliminary data.</text>
</comment>